<dbReference type="EMBL" id="CM007389">
    <property type="protein sequence ID" value="ONK57506.1"/>
    <property type="molecule type" value="Genomic_DNA"/>
</dbReference>
<dbReference type="Proteomes" id="UP000243459">
    <property type="component" value="Chromosome 9"/>
</dbReference>
<name>A0A5P1E979_ASPOF</name>
<gene>
    <name evidence="2" type="ORF">A4U43_C09F1200</name>
</gene>
<dbReference type="AlphaFoldDB" id="A0A5P1E979"/>
<feature type="region of interest" description="Disordered" evidence="1">
    <location>
        <begin position="71"/>
        <end position="90"/>
    </location>
</feature>
<protein>
    <recommendedName>
        <fullName evidence="4">Late embryogenesis abundant protein LEA-2 subgroup domain-containing protein</fullName>
    </recommendedName>
</protein>
<evidence type="ECO:0000313" key="2">
    <source>
        <dbReference type="EMBL" id="ONK57506.1"/>
    </source>
</evidence>
<reference evidence="3" key="1">
    <citation type="journal article" date="2017" name="Nat. Commun.">
        <title>The asparagus genome sheds light on the origin and evolution of a young Y chromosome.</title>
        <authorList>
            <person name="Harkess A."/>
            <person name="Zhou J."/>
            <person name="Xu C."/>
            <person name="Bowers J.E."/>
            <person name="Van der Hulst R."/>
            <person name="Ayyampalayam S."/>
            <person name="Mercati F."/>
            <person name="Riccardi P."/>
            <person name="McKain M.R."/>
            <person name="Kakrana A."/>
            <person name="Tang H."/>
            <person name="Ray J."/>
            <person name="Groenendijk J."/>
            <person name="Arikit S."/>
            <person name="Mathioni S.M."/>
            <person name="Nakano M."/>
            <person name="Shan H."/>
            <person name="Telgmann-Rauber A."/>
            <person name="Kanno A."/>
            <person name="Yue Z."/>
            <person name="Chen H."/>
            <person name="Li W."/>
            <person name="Chen Y."/>
            <person name="Xu X."/>
            <person name="Zhang Y."/>
            <person name="Luo S."/>
            <person name="Chen H."/>
            <person name="Gao J."/>
            <person name="Mao Z."/>
            <person name="Pires J.C."/>
            <person name="Luo M."/>
            <person name="Kudrna D."/>
            <person name="Wing R.A."/>
            <person name="Meyers B.C."/>
            <person name="Yi K."/>
            <person name="Kong H."/>
            <person name="Lavrijsen P."/>
            <person name="Sunseri F."/>
            <person name="Falavigna A."/>
            <person name="Ye Y."/>
            <person name="Leebens-Mack J.H."/>
            <person name="Chen G."/>
        </authorList>
    </citation>
    <scope>NUCLEOTIDE SEQUENCE [LARGE SCALE GENOMIC DNA]</scope>
    <source>
        <strain evidence="3">cv. DH0086</strain>
    </source>
</reference>
<sequence length="208" mass="22561">MSSTVTGYPGSAVVTGYPASAVARPPYSSKPYSQLSERRSLRTRLHIRLFASLHQLLVLGFFSAASSPSETLTGGGASTTPTSRPPLSTHRLRRPSAVLDTHAFVIAHASAFPFSQRGRDVTDLRVRLGAVGFYAADGDRIRSGDGEVRFWVRVSSTVRFKLMEAWKTGPHALRVYCDDIRVRLKNSTVAGAGSMAGPARGCRVFYDN</sequence>
<proteinExistence type="predicted"/>
<organism evidence="2 3">
    <name type="scientific">Asparagus officinalis</name>
    <name type="common">Garden asparagus</name>
    <dbReference type="NCBI Taxonomy" id="4686"/>
    <lineage>
        <taxon>Eukaryota</taxon>
        <taxon>Viridiplantae</taxon>
        <taxon>Streptophyta</taxon>
        <taxon>Embryophyta</taxon>
        <taxon>Tracheophyta</taxon>
        <taxon>Spermatophyta</taxon>
        <taxon>Magnoliopsida</taxon>
        <taxon>Liliopsida</taxon>
        <taxon>Asparagales</taxon>
        <taxon>Asparagaceae</taxon>
        <taxon>Asparagoideae</taxon>
        <taxon>Asparagus</taxon>
    </lineage>
</organism>
<dbReference type="Gramene" id="ONK57506">
    <property type="protein sequence ID" value="ONK57506"/>
    <property type="gene ID" value="A4U43_C09F1200"/>
</dbReference>
<evidence type="ECO:0000256" key="1">
    <source>
        <dbReference type="SAM" id="MobiDB-lite"/>
    </source>
</evidence>
<keyword evidence="3" id="KW-1185">Reference proteome</keyword>
<feature type="compositionally biased region" description="Low complexity" evidence="1">
    <location>
        <begin position="78"/>
        <end position="89"/>
    </location>
</feature>
<accession>A0A5P1E979</accession>
<evidence type="ECO:0000313" key="3">
    <source>
        <dbReference type="Proteomes" id="UP000243459"/>
    </source>
</evidence>
<evidence type="ECO:0008006" key="4">
    <source>
        <dbReference type="Google" id="ProtNLM"/>
    </source>
</evidence>